<dbReference type="OrthoDB" id="2656488at2"/>
<reference evidence="1 2" key="1">
    <citation type="submission" date="2017-05" db="EMBL/GenBank/DDBJ databases">
        <title>Vagococcus spp. assemblies.</title>
        <authorList>
            <person name="Gulvik C.A."/>
        </authorList>
    </citation>
    <scope>NUCLEOTIDE SEQUENCE [LARGE SCALE GENOMIC DNA]</scope>
    <source>
        <strain evidence="1 2">SS1995</strain>
    </source>
</reference>
<keyword evidence="2" id="KW-1185">Reference proteome</keyword>
<sequence length="113" mass="12573">MDNMVIVSGKPTGVNSFVINNEWNRVKIAEWRKSGIEYIGIYEVAPISAITRWAEVSQVIDSPNTNDGKQIIEIVGNINTFNPPKPYTVVQGRHYVDSQLFGIPRKNSAGSKP</sequence>
<organism evidence="1 2">
    <name type="scientific">Vagococcus vulneris</name>
    <dbReference type="NCBI Taxonomy" id="1977869"/>
    <lineage>
        <taxon>Bacteria</taxon>
        <taxon>Bacillati</taxon>
        <taxon>Bacillota</taxon>
        <taxon>Bacilli</taxon>
        <taxon>Lactobacillales</taxon>
        <taxon>Enterococcaceae</taxon>
        <taxon>Vagococcus</taxon>
    </lineage>
</organism>
<evidence type="ECO:0000313" key="2">
    <source>
        <dbReference type="Proteomes" id="UP000287857"/>
    </source>
</evidence>
<dbReference type="AlphaFoldDB" id="A0A430A1I1"/>
<dbReference type="RefSeq" id="WP_125983184.1">
    <property type="nucleotide sequence ID" value="NZ_NGJS01000002.1"/>
</dbReference>
<protein>
    <submittedName>
        <fullName evidence="1">Uncharacterized protein</fullName>
    </submittedName>
</protein>
<name>A0A430A1I1_9ENTE</name>
<accession>A0A430A1I1</accession>
<evidence type="ECO:0000313" key="1">
    <source>
        <dbReference type="EMBL" id="RSU00232.1"/>
    </source>
</evidence>
<dbReference type="Proteomes" id="UP000287857">
    <property type="component" value="Unassembled WGS sequence"/>
</dbReference>
<gene>
    <name evidence="1" type="ORF">CBF37_02745</name>
</gene>
<dbReference type="EMBL" id="NGJS01000002">
    <property type="protein sequence ID" value="RSU00232.1"/>
    <property type="molecule type" value="Genomic_DNA"/>
</dbReference>
<proteinExistence type="predicted"/>
<comment type="caution">
    <text evidence="1">The sequence shown here is derived from an EMBL/GenBank/DDBJ whole genome shotgun (WGS) entry which is preliminary data.</text>
</comment>